<feature type="coiled-coil region" evidence="5">
    <location>
        <begin position="793"/>
        <end position="830"/>
    </location>
</feature>
<evidence type="ECO:0000259" key="10">
    <source>
        <dbReference type="PROSITE" id="PS50885"/>
    </source>
</evidence>
<dbReference type="SMART" id="SM00283">
    <property type="entry name" value="MA"/>
    <property type="match status" value="1"/>
</dbReference>
<dbReference type="InterPro" id="IPR004089">
    <property type="entry name" value="MCPsignal_dom"/>
</dbReference>
<dbReference type="GO" id="GO:0004888">
    <property type="term" value="F:transmembrane signaling receptor activity"/>
    <property type="evidence" value="ECO:0007669"/>
    <property type="project" value="TreeGrafter"/>
</dbReference>
<dbReference type="EMBL" id="CP002056">
    <property type="protein sequence ID" value="ADI30059.1"/>
    <property type="molecule type" value="Genomic_DNA"/>
</dbReference>
<organism evidence="11 12">
    <name type="scientific">Methylotenera versatilis (strain 301)</name>
    <dbReference type="NCBI Taxonomy" id="666681"/>
    <lineage>
        <taxon>Bacteria</taxon>
        <taxon>Pseudomonadati</taxon>
        <taxon>Pseudomonadota</taxon>
        <taxon>Betaproteobacteria</taxon>
        <taxon>Nitrosomonadales</taxon>
        <taxon>Methylophilaceae</taxon>
        <taxon>Methylotenera</taxon>
    </lineage>
</organism>
<evidence type="ECO:0000313" key="12">
    <source>
        <dbReference type="Proteomes" id="UP000000383"/>
    </source>
</evidence>
<keyword evidence="2" id="KW-0488">Methylation</keyword>
<dbReference type="HOGENOM" id="CLU_000445_107_20_4"/>
<evidence type="ECO:0000256" key="5">
    <source>
        <dbReference type="SAM" id="Coils"/>
    </source>
</evidence>
<feature type="transmembrane region" description="Helical" evidence="7">
    <location>
        <begin position="160"/>
        <end position="179"/>
    </location>
</feature>
<gene>
    <name evidence="11" type="ordered locus">M301_1679</name>
</gene>
<dbReference type="PROSITE" id="PS50885">
    <property type="entry name" value="HAMP"/>
    <property type="match status" value="1"/>
</dbReference>
<dbReference type="RefSeq" id="WP_013148371.1">
    <property type="nucleotide sequence ID" value="NC_014207.1"/>
</dbReference>
<dbReference type="InterPro" id="IPR035965">
    <property type="entry name" value="PAS-like_dom_sf"/>
</dbReference>
<dbReference type="PANTHER" id="PTHR43531:SF14">
    <property type="entry name" value="METHYL-ACCEPTING CHEMOTAXIS PROTEIN I-RELATED"/>
    <property type="match status" value="1"/>
</dbReference>
<evidence type="ECO:0000313" key="11">
    <source>
        <dbReference type="EMBL" id="ADI30059.1"/>
    </source>
</evidence>
<dbReference type="AlphaFoldDB" id="D7DJ24"/>
<dbReference type="Pfam" id="PF12729">
    <property type="entry name" value="4HB_MCP_1"/>
    <property type="match status" value="1"/>
</dbReference>
<keyword evidence="7" id="KW-0472">Membrane</keyword>
<comment type="subcellular location">
    <subcellularLocation>
        <location evidence="1">Membrane</location>
    </subcellularLocation>
</comment>
<keyword evidence="12" id="KW-1185">Reference proteome</keyword>
<dbReference type="CDD" id="cd11386">
    <property type="entry name" value="MCP_signal"/>
    <property type="match status" value="1"/>
</dbReference>
<dbReference type="GO" id="GO:0006935">
    <property type="term" value="P:chemotaxis"/>
    <property type="evidence" value="ECO:0007669"/>
    <property type="project" value="TreeGrafter"/>
</dbReference>
<evidence type="ECO:0000259" key="9">
    <source>
        <dbReference type="PROSITE" id="PS50112"/>
    </source>
</evidence>
<dbReference type="NCBIfam" id="TIGR00229">
    <property type="entry name" value="sensory_box"/>
    <property type="match status" value="1"/>
</dbReference>
<feature type="domain" description="Methyl-accepting transducer" evidence="8">
    <location>
        <begin position="774"/>
        <end position="1003"/>
    </location>
</feature>
<dbReference type="SUPFAM" id="SSF55785">
    <property type="entry name" value="PYP-like sensor domain (PAS domain)"/>
    <property type="match status" value="1"/>
</dbReference>
<evidence type="ECO:0000256" key="2">
    <source>
        <dbReference type="ARBA" id="ARBA00022481"/>
    </source>
</evidence>
<dbReference type="OrthoDB" id="9813966at2"/>
<feature type="region of interest" description="Disordered" evidence="6">
    <location>
        <begin position="1040"/>
        <end position="1077"/>
    </location>
</feature>
<evidence type="ECO:0000259" key="8">
    <source>
        <dbReference type="PROSITE" id="PS50111"/>
    </source>
</evidence>
<keyword evidence="4" id="KW-0807">Transducer</keyword>
<dbReference type="InterPro" id="IPR013655">
    <property type="entry name" value="PAS_fold_3"/>
</dbReference>
<feature type="domain" description="PAS" evidence="9">
    <location>
        <begin position="25"/>
        <end position="60"/>
    </location>
</feature>
<dbReference type="KEGG" id="meh:M301_1679"/>
<dbReference type="InterPro" id="IPR024478">
    <property type="entry name" value="HlyB_4HB_MCP"/>
</dbReference>
<feature type="domain" description="HAMP" evidence="10">
    <location>
        <begin position="671"/>
        <end position="723"/>
    </location>
</feature>
<dbReference type="Gene3D" id="1.20.120.1530">
    <property type="match status" value="1"/>
</dbReference>
<name>D7DJ24_METV0</name>
<evidence type="ECO:0000256" key="7">
    <source>
        <dbReference type="SAM" id="Phobius"/>
    </source>
</evidence>
<keyword evidence="7" id="KW-0812">Transmembrane</keyword>
<comment type="similarity">
    <text evidence="3">Belongs to the methyl-accepting chemotaxis (MCP) protein family.</text>
</comment>
<dbReference type="Pfam" id="PF18947">
    <property type="entry name" value="HAMP_2"/>
    <property type="match status" value="3"/>
</dbReference>
<dbReference type="Pfam" id="PF08447">
    <property type="entry name" value="PAS_3"/>
    <property type="match status" value="1"/>
</dbReference>
<evidence type="ECO:0000256" key="6">
    <source>
        <dbReference type="SAM" id="MobiDB-lite"/>
    </source>
</evidence>
<dbReference type="CDD" id="cd00130">
    <property type="entry name" value="PAS"/>
    <property type="match status" value="1"/>
</dbReference>
<accession>D7DJ24</accession>
<dbReference type="PROSITE" id="PS50112">
    <property type="entry name" value="PAS"/>
    <property type="match status" value="1"/>
</dbReference>
<proteinExistence type="inferred from homology"/>
<dbReference type="GO" id="GO:0005886">
    <property type="term" value="C:plasma membrane"/>
    <property type="evidence" value="ECO:0007669"/>
    <property type="project" value="TreeGrafter"/>
</dbReference>
<evidence type="ECO:0000256" key="3">
    <source>
        <dbReference type="ARBA" id="ARBA00029447"/>
    </source>
</evidence>
<evidence type="ECO:0000256" key="1">
    <source>
        <dbReference type="ARBA" id="ARBA00004370"/>
    </source>
</evidence>
<dbReference type="Proteomes" id="UP000000383">
    <property type="component" value="Chromosome"/>
</dbReference>
<dbReference type="Pfam" id="PF00015">
    <property type="entry name" value="MCPsignal"/>
    <property type="match status" value="1"/>
</dbReference>
<dbReference type="eggNOG" id="COG0840">
    <property type="taxonomic scope" value="Bacteria"/>
</dbReference>
<dbReference type="FunFam" id="1.10.287.950:FF:000001">
    <property type="entry name" value="Methyl-accepting chemotaxis sensory transducer"/>
    <property type="match status" value="1"/>
</dbReference>
<dbReference type="InterPro" id="IPR000014">
    <property type="entry name" value="PAS"/>
</dbReference>
<dbReference type="PROSITE" id="PS50111">
    <property type="entry name" value="CHEMOTAXIS_TRANSDUC_2"/>
    <property type="match status" value="1"/>
</dbReference>
<dbReference type="Gene3D" id="1.10.287.950">
    <property type="entry name" value="Methyl-accepting chemotaxis protein"/>
    <property type="match status" value="1"/>
</dbReference>
<feature type="transmembrane region" description="Helical" evidence="7">
    <location>
        <begin position="338"/>
        <end position="358"/>
    </location>
</feature>
<dbReference type="Gene3D" id="3.30.450.20">
    <property type="entry name" value="PAS domain"/>
    <property type="match status" value="2"/>
</dbReference>
<reference evidence="12" key="1">
    <citation type="submission" date="2010-05" db="EMBL/GenBank/DDBJ databases">
        <title>Complete sequence of Methylotenera sp. 301.</title>
        <authorList>
            <person name="Lucas S."/>
            <person name="Copeland A."/>
            <person name="Lapidus A."/>
            <person name="Cheng J.-F."/>
            <person name="Bruce D."/>
            <person name="Goodwin L."/>
            <person name="Pitluck S."/>
            <person name="Clum A."/>
            <person name="Land M."/>
            <person name="Hauser L."/>
            <person name="Kyrpides N."/>
            <person name="Ivanova N."/>
            <person name="Chistoservova L."/>
            <person name="Kalyuzhnaya M."/>
            <person name="Woyke T."/>
        </authorList>
    </citation>
    <scope>NUCLEOTIDE SEQUENCE [LARGE SCALE GENOMIC DNA]</scope>
    <source>
        <strain evidence="12">301</strain>
    </source>
</reference>
<evidence type="ECO:0000256" key="4">
    <source>
        <dbReference type="PROSITE-ProRule" id="PRU00284"/>
    </source>
</evidence>
<protein>
    <submittedName>
        <fullName evidence="11">Methyl-accepting chemotaxis sensory transducer with Pas/Pac sensor</fullName>
    </submittedName>
</protein>
<dbReference type="InterPro" id="IPR003660">
    <property type="entry name" value="HAMP_dom"/>
</dbReference>
<dbReference type="PANTHER" id="PTHR43531">
    <property type="entry name" value="PROTEIN ICFG"/>
    <property type="match status" value="1"/>
</dbReference>
<sequence length="1077" mass="117560">MKINMPVTQRDVELKDSLQIVSKTDLKGKITFVNRDFLDVSGFAEDELLGQSHNVVRHPDMPPEAFADLWNTVKSGKPWIGIVKNRCKNGDHYWVEATVSPYVENGQLAGYISVRRKANRQQIEGAMRYHQVLKEGQNWLESVKTKYTTFKRNFTLRSRIISIFVVVALSSLALGYNGLTGIESSNARLSSVYQDRVIPLQQLKVVADMYAVNIVDTSHKVRNGNLTWAQGEENVNNALKEVDKQWKAYTATYLVEDEKKLVAEAEPLFVKANAVTATLQSILRSQDNKRMAEFTTSELYPAIDPLSDKISQLTNLQLKVAGDEYAAAQANYIQKRNFSFVLIFVGLGLAGLLGWMLYNAIMPRVQDAVRYLLSSAQGIEHEAVIRTGHRDELTLVMDSYRALRARIDFDNSEAFSGIDRIKSALDNATIPVTVGNEFNTLIYMNHASFALWKKMSPELAKRHPDFSVDKLIGSKLGPYIENEADRANYVSPLSETKMLDTTIAGRNLQLTFNPVTNPEGRYIGRMIQWVDRTEELVAEQNVAELIEQTVAGNLNQRIDATSLPPGFLRDISNGMNRLLEAVINPLNMAAAYVDDLSKGVIPDEITKDYQGDFNIIKTNLNACGSAIKALVIDGNMLAEAADNGVLTTRADATQHLGEYRKVVEGLNATLDAIVTPLNMAAANLDSIARGDIPDRITDHYNGDFNNIKDNLNTCIESINALVGDVQMLANAANDGRVSVRADASAHQGDFRKIVEGVNETLEMIVGPIGTVKVAVETISTAAKEIAQGNADLSRRTEEQAASLEKTAASMEELSSTVKQNADNAKQANQLATAASGVAVKGGDVVSEVVATMSSINNSAKKIEDIISVIDGIAFQTNILALNAAVEAARAGEQGRGFAVVAGEVRNLAQRSASAAKEIKELISDSVSKTAEGTRQVENAGNTMHEIVTSVKRVSDIISEIAAASSEQSAGIEQVNEAVMKMDDMTQQNTALVEEAAAAAESMMEQADELMNAVSVFQLEGESQVKHTAPVERRVTHNPMRGTTSKTVAAKSAPTPVSTKPIKHATKSGTDDGDWEEF</sequence>
<keyword evidence="7" id="KW-1133">Transmembrane helix</keyword>
<reference evidence="11 12" key="2">
    <citation type="journal article" date="2011" name="J. Bacteriol.">
        <title>Genomes of three methylotrophs from a single niche uncover genetic and metabolic divergence of Methylophilaceae.</title>
        <authorList>
            <person name="Lapidus A."/>
            <person name="Clum A."/>
            <person name="Labutti K."/>
            <person name="Kaluzhnaya M.G."/>
            <person name="Lim S."/>
            <person name="Beck D.A."/>
            <person name="Glavina Del Rio T."/>
            <person name="Nolan M."/>
            <person name="Mavromatis K."/>
            <person name="Huntemann M."/>
            <person name="Lucas S."/>
            <person name="Lidstrom M.E."/>
            <person name="Ivanova N."/>
            <person name="Chistoserdova L."/>
        </authorList>
    </citation>
    <scope>NUCLEOTIDE SEQUENCE [LARGE SCALE GENOMIC DNA]</scope>
    <source>
        <strain evidence="11 12">301</strain>
    </source>
</reference>
<dbReference type="GO" id="GO:0007165">
    <property type="term" value="P:signal transduction"/>
    <property type="evidence" value="ECO:0007669"/>
    <property type="project" value="UniProtKB-KW"/>
</dbReference>
<dbReference type="SMART" id="SM00086">
    <property type="entry name" value="PAC"/>
    <property type="match status" value="1"/>
</dbReference>
<dbReference type="InterPro" id="IPR051310">
    <property type="entry name" value="MCP_chemotaxis"/>
</dbReference>
<dbReference type="STRING" id="666681.M301_1679"/>
<keyword evidence="5" id="KW-0175">Coiled coil</keyword>
<dbReference type="SUPFAM" id="SSF58104">
    <property type="entry name" value="Methyl-accepting chemotaxis protein (MCP) signaling domain"/>
    <property type="match status" value="1"/>
</dbReference>
<dbReference type="InterPro" id="IPR001610">
    <property type="entry name" value="PAC"/>
</dbReference>